<organism evidence="1 2">
    <name type="scientific">Knoellia aerolata DSM 18566</name>
    <dbReference type="NCBI Taxonomy" id="1385519"/>
    <lineage>
        <taxon>Bacteria</taxon>
        <taxon>Bacillati</taxon>
        <taxon>Actinomycetota</taxon>
        <taxon>Actinomycetes</taxon>
        <taxon>Micrococcales</taxon>
        <taxon>Intrasporangiaceae</taxon>
        <taxon>Knoellia</taxon>
    </lineage>
</organism>
<sequence length="40" mass="4356">MDPALSPGCVQRFLWWLDGETKVASACHECTDDGVAYVIA</sequence>
<accession>A0A0A0JXP6</accession>
<name>A0A0A0JXP6_9MICO</name>
<evidence type="ECO:0000313" key="1">
    <source>
        <dbReference type="EMBL" id="KGN40842.1"/>
    </source>
</evidence>
<dbReference type="AlphaFoldDB" id="A0A0A0JXP6"/>
<reference evidence="1 2" key="1">
    <citation type="submission" date="2013-08" db="EMBL/GenBank/DDBJ databases">
        <title>The genome sequence of Knoellia aerolata.</title>
        <authorList>
            <person name="Zhu W."/>
            <person name="Wang G."/>
        </authorList>
    </citation>
    <scope>NUCLEOTIDE SEQUENCE [LARGE SCALE GENOMIC DNA]</scope>
    <source>
        <strain evidence="1 2">DSM 18566</strain>
    </source>
</reference>
<keyword evidence="2" id="KW-1185">Reference proteome</keyword>
<dbReference type="EMBL" id="AVPL01000030">
    <property type="protein sequence ID" value="KGN40842.1"/>
    <property type="molecule type" value="Genomic_DNA"/>
</dbReference>
<proteinExistence type="predicted"/>
<comment type="caution">
    <text evidence="1">The sequence shown here is derived from an EMBL/GenBank/DDBJ whole genome shotgun (WGS) entry which is preliminary data.</text>
</comment>
<evidence type="ECO:0000313" key="2">
    <source>
        <dbReference type="Proteomes" id="UP000030013"/>
    </source>
</evidence>
<protein>
    <submittedName>
        <fullName evidence="1">Uncharacterized protein</fullName>
    </submittedName>
</protein>
<gene>
    <name evidence="1" type="ORF">N801_11065</name>
</gene>
<dbReference type="Proteomes" id="UP000030013">
    <property type="component" value="Unassembled WGS sequence"/>
</dbReference>